<evidence type="ECO:0000313" key="2">
    <source>
        <dbReference type="Proteomes" id="UP000199421"/>
    </source>
</evidence>
<proteinExistence type="predicted"/>
<dbReference type="OrthoDB" id="979560at2"/>
<gene>
    <name evidence="1" type="ORF">SAMN05661044_01840</name>
</gene>
<accession>A0A1H7M2D6</accession>
<protein>
    <recommendedName>
        <fullName evidence="3">DinB superfamily protein</fullName>
    </recommendedName>
</protein>
<dbReference type="EMBL" id="FOAF01000001">
    <property type="protein sequence ID" value="SEL05321.1"/>
    <property type="molecule type" value="Genomic_DNA"/>
</dbReference>
<sequence>MENIKSNLVKVLIPGYRMHSQLFNNVIDGISVEDTKQRINGRTNHVLWMVGNLVNCRYWLANALGLSEKDPNDALFADAKALDESFNYPQLDELKLEWHKISPILFNKLCNLTDEELLRNFSMGMGTPFIEENYLNAVGMCVDREEYLMGQLALMRRILGYDAMKYNLDANINY</sequence>
<keyword evidence="2" id="KW-1185">Reference proteome</keyword>
<dbReference type="InterPro" id="IPR034660">
    <property type="entry name" value="DinB/YfiT-like"/>
</dbReference>
<dbReference type="Proteomes" id="UP000199421">
    <property type="component" value="Unassembled WGS sequence"/>
</dbReference>
<name>A0A1H7M2D6_OLID1</name>
<dbReference type="Gene3D" id="1.20.120.450">
    <property type="entry name" value="dinb family like domain"/>
    <property type="match status" value="1"/>
</dbReference>
<dbReference type="RefSeq" id="WP_093322476.1">
    <property type="nucleotide sequence ID" value="NZ_FOAF01000001.1"/>
</dbReference>
<evidence type="ECO:0008006" key="3">
    <source>
        <dbReference type="Google" id="ProtNLM"/>
    </source>
</evidence>
<evidence type="ECO:0000313" key="1">
    <source>
        <dbReference type="EMBL" id="SEL05321.1"/>
    </source>
</evidence>
<dbReference type="AlphaFoldDB" id="A0A1H7M2D6"/>
<dbReference type="STRING" id="407022.SAMN05661044_01840"/>
<reference evidence="2" key="1">
    <citation type="submission" date="2016-10" db="EMBL/GenBank/DDBJ databases">
        <authorList>
            <person name="Varghese N."/>
            <person name="Submissions S."/>
        </authorList>
    </citation>
    <scope>NUCLEOTIDE SEQUENCE [LARGE SCALE GENOMIC DNA]</scope>
    <source>
        <strain evidence="2">DSM 18733</strain>
    </source>
</reference>
<organism evidence="1 2">
    <name type="scientific">Olivibacter domesticus</name>
    <name type="common">Pseudosphingobacterium domesticum</name>
    <dbReference type="NCBI Taxonomy" id="407022"/>
    <lineage>
        <taxon>Bacteria</taxon>
        <taxon>Pseudomonadati</taxon>
        <taxon>Bacteroidota</taxon>
        <taxon>Sphingobacteriia</taxon>
        <taxon>Sphingobacteriales</taxon>
        <taxon>Sphingobacteriaceae</taxon>
        <taxon>Olivibacter</taxon>
    </lineage>
</organism>
<dbReference type="SUPFAM" id="SSF109854">
    <property type="entry name" value="DinB/YfiT-like putative metalloenzymes"/>
    <property type="match status" value="1"/>
</dbReference>